<sequence length="83" mass="9873">MPLFKITMGNIRRELYKYHDVAIGHAITKYFAAVHKGREREKLDFCMSARRRRLLNVLLESKRAVQRRRGSFLPKPLDLYVLL</sequence>
<reference evidence="2" key="1">
    <citation type="submission" date="2016-05" db="EMBL/GenBank/DDBJ databases">
        <title>Comparative genomics of biotechnologically important yeasts.</title>
        <authorList>
            <consortium name="DOE Joint Genome Institute"/>
            <person name="Riley R."/>
            <person name="Haridas S."/>
            <person name="Wolfe K.H."/>
            <person name="Lopes M.R."/>
            <person name="Hittinger C.T."/>
            <person name="Goker M."/>
            <person name="Salamov A."/>
            <person name="Wisecaver J."/>
            <person name="Long T.M."/>
            <person name="Aerts A.L."/>
            <person name="Barry K."/>
            <person name="Choi C."/>
            <person name="Clum A."/>
            <person name="Coughlan A.Y."/>
            <person name="Deshpande S."/>
            <person name="Douglass A.P."/>
            <person name="Hanson S.J."/>
            <person name="Klenk H.-P."/>
            <person name="Labutti K."/>
            <person name="Lapidus A."/>
            <person name="Lindquist E."/>
            <person name="Lipzen A."/>
            <person name="Meier-Kolthoff J.P."/>
            <person name="Ohm R.A."/>
            <person name="Otillar R.P."/>
            <person name="Pangilinan J."/>
            <person name="Peng Y."/>
            <person name="Rokas A."/>
            <person name="Rosa C.A."/>
            <person name="Scheuner C."/>
            <person name="Sibirny A.A."/>
            <person name="Slot J.C."/>
            <person name="Stielow J.B."/>
            <person name="Sun H."/>
            <person name="Kurtzman C.P."/>
            <person name="Blackwell M."/>
            <person name="Grigoriev I.V."/>
            <person name="Jeffries T.W."/>
        </authorList>
    </citation>
    <scope>NUCLEOTIDE SEQUENCE [LARGE SCALE GENOMIC DNA]</scope>
    <source>
        <strain evidence="2">NRRL Y-1933</strain>
    </source>
</reference>
<dbReference type="AlphaFoldDB" id="A0A1E4RIM7"/>
<gene>
    <name evidence="1" type="ORF">HYPBUDRAFT_153041</name>
</gene>
<evidence type="ECO:0000313" key="2">
    <source>
        <dbReference type="Proteomes" id="UP000095085"/>
    </source>
</evidence>
<evidence type="ECO:0000313" key="1">
    <source>
        <dbReference type="EMBL" id="ODV67132.1"/>
    </source>
</evidence>
<protein>
    <submittedName>
        <fullName evidence="1">Uncharacterized protein</fullName>
    </submittedName>
</protein>
<accession>A0A1E4RIM7</accession>
<keyword evidence="2" id="KW-1185">Reference proteome</keyword>
<dbReference type="GeneID" id="30995887"/>
<name>A0A1E4RIM7_9ASCO</name>
<dbReference type="Proteomes" id="UP000095085">
    <property type="component" value="Unassembled WGS sequence"/>
</dbReference>
<organism evidence="1 2">
    <name type="scientific">Hyphopichia burtonii NRRL Y-1933</name>
    <dbReference type="NCBI Taxonomy" id="984485"/>
    <lineage>
        <taxon>Eukaryota</taxon>
        <taxon>Fungi</taxon>
        <taxon>Dikarya</taxon>
        <taxon>Ascomycota</taxon>
        <taxon>Saccharomycotina</taxon>
        <taxon>Pichiomycetes</taxon>
        <taxon>Debaryomycetaceae</taxon>
        <taxon>Hyphopichia</taxon>
    </lineage>
</organism>
<dbReference type="RefSeq" id="XP_020076199.1">
    <property type="nucleotide sequence ID" value="XM_020221338.1"/>
</dbReference>
<proteinExistence type="predicted"/>
<dbReference type="EMBL" id="KV454541">
    <property type="protein sequence ID" value="ODV67132.1"/>
    <property type="molecule type" value="Genomic_DNA"/>
</dbReference>